<sequence>YGWRFFAGKGYEGDIKWIPTVMVGVAKTAVARAKMLSENARQLAKGIEKHPDKFYRHANCPDVADDELLTMEQACMALGLVCESRKQ</sequence>
<evidence type="ECO:0000313" key="1">
    <source>
        <dbReference type="EMBL" id="NMU24744.1"/>
    </source>
</evidence>
<dbReference type="Proteomes" id="UP000555836">
    <property type="component" value="Unassembled WGS sequence"/>
</dbReference>
<comment type="caution">
    <text evidence="1">The sequence shown here is derived from an EMBL/GenBank/DDBJ whole genome shotgun (WGS) entry which is preliminary data.</text>
</comment>
<gene>
    <name evidence="1" type="ORF">HKB21_03815</name>
</gene>
<accession>A0A7Y0S1R7</accession>
<proteinExistence type="predicted"/>
<evidence type="ECO:0000313" key="2">
    <source>
        <dbReference type="Proteomes" id="UP000555836"/>
    </source>
</evidence>
<dbReference type="EMBL" id="JABCLD010000509">
    <property type="protein sequence ID" value="NMU24744.1"/>
    <property type="molecule type" value="Genomic_DNA"/>
</dbReference>
<name>A0A7Y0S1R7_VIBPH</name>
<protein>
    <submittedName>
        <fullName evidence="1">Integrase</fullName>
    </submittedName>
</protein>
<organism evidence="1 2">
    <name type="scientific">Vibrio parahaemolyticus</name>
    <dbReference type="NCBI Taxonomy" id="670"/>
    <lineage>
        <taxon>Bacteria</taxon>
        <taxon>Pseudomonadati</taxon>
        <taxon>Pseudomonadota</taxon>
        <taxon>Gammaproteobacteria</taxon>
        <taxon>Vibrionales</taxon>
        <taxon>Vibrionaceae</taxon>
        <taxon>Vibrio</taxon>
    </lineage>
</organism>
<reference evidence="1 2" key="1">
    <citation type="submission" date="2020-04" db="EMBL/GenBank/DDBJ databases">
        <title>Whole-genome sequencing of Vibrio spp. from China reveals different genetic environments of blaCTX-M-14 among diverse lineages.</title>
        <authorList>
            <person name="Zheng Z."/>
            <person name="Ye L."/>
            <person name="Chen S."/>
        </authorList>
    </citation>
    <scope>NUCLEOTIDE SEQUENCE [LARGE SCALE GENOMIC DNA]</scope>
    <source>
        <strain evidence="1 2">Vb0574</strain>
    </source>
</reference>
<feature type="non-terminal residue" evidence="1">
    <location>
        <position position="87"/>
    </location>
</feature>
<feature type="non-terminal residue" evidence="1">
    <location>
        <position position="1"/>
    </location>
</feature>
<dbReference type="AlphaFoldDB" id="A0A7Y0S1R7"/>